<evidence type="ECO:0000256" key="1">
    <source>
        <dbReference type="SAM" id="Phobius"/>
    </source>
</evidence>
<evidence type="ECO:0000313" key="2">
    <source>
        <dbReference type="EMBL" id="NMC63296.1"/>
    </source>
</evidence>
<keyword evidence="1" id="KW-0812">Transmembrane</keyword>
<dbReference type="EMBL" id="JAAZON010000403">
    <property type="protein sequence ID" value="NMC63296.1"/>
    <property type="molecule type" value="Genomic_DNA"/>
</dbReference>
<keyword evidence="1" id="KW-1133">Transmembrane helix</keyword>
<accession>A0A7X9FSW9</accession>
<protein>
    <submittedName>
        <fullName evidence="2">Uncharacterized protein</fullName>
    </submittedName>
</protein>
<dbReference type="AlphaFoldDB" id="A0A7X9FSW9"/>
<reference evidence="2 3" key="1">
    <citation type="journal article" date="2020" name="Biotechnol. Biofuels">
        <title>New insights from the biogas microbiome by comprehensive genome-resolved metagenomics of nearly 1600 species originating from multiple anaerobic digesters.</title>
        <authorList>
            <person name="Campanaro S."/>
            <person name="Treu L."/>
            <person name="Rodriguez-R L.M."/>
            <person name="Kovalovszki A."/>
            <person name="Ziels R.M."/>
            <person name="Maus I."/>
            <person name="Zhu X."/>
            <person name="Kougias P.G."/>
            <person name="Basile A."/>
            <person name="Luo G."/>
            <person name="Schluter A."/>
            <person name="Konstantinidis K.T."/>
            <person name="Angelidaki I."/>
        </authorList>
    </citation>
    <scope>NUCLEOTIDE SEQUENCE [LARGE SCALE GENOMIC DNA]</scope>
    <source>
        <strain evidence="2">AS27yjCOA_65</strain>
    </source>
</reference>
<keyword evidence="1" id="KW-0472">Membrane</keyword>
<gene>
    <name evidence="2" type="ORF">GYA55_09025</name>
</gene>
<dbReference type="Proteomes" id="UP000524246">
    <property type="component" value="Unassembled WGS sequence"/>
</dbReference>
<feature type="transmembrane region" description="Helical" evidence="1">
    <location>
        <begin position="12"/>
        <end position="32"/>
    </location>
</feature>
<sequence length="168" mass="18990">MISKLLSNIDRRIIYIVLLVAIGFPIATGWTVKPARLPAGEKLFKVVESINTEKPSLSLIAMDFGPGTHAENQPQTEVIVEHLLRKRLRFAVFSIVAISEPFLNTIPEHVIKRLMKENANEKWEYGVDWVNLGYKPGGELFIQALARSDNLAEFFKKDAFGNELERLA</sequence>
<evidence type="ECO:0000313" key="3">
    <source>
        <dbReference type="Proteomes" id="UP000524246"/>
    </source>
</evidence>
<comment type="caution">
    <text evidence="2">The sequence shown here is derived from an EMBL/GenBank/DDBJ whole genome shotgun (WGS) entry which is preliminary data.</text>
</comment>
<proteinExistence type="predicted"/>
<name>A0A7X9FSW9_9DELT</name>
<feature type="non-terminal residue" evidence="2">
    <location>
        <position position="168"/>
    </location>
</feature>
<organism evidence="2 3">
    <name type="scientific">SAR324 cluster bacterium</name>
    <dbReference type="NCBI Taxonomy" id="2024889"/>
    <lineage>
        <taxon>Bacteria</taxon>
        <taxon>Deltaproteobacteria</taxon>
        <taxon>SAR324 cluster</taxon>
    </lineage>
</organism>